<dbReference type="Gene3D" id="1.25.10.10">
    <property type="entry name" value="Leucine-rich Repeat Variant"/>
    <property type="match status" value="1"/>
</dbReference>
<keyword evidence="3" id="KW-1185">Reference proteome</keyword>
<organism evidence="2 3">
    <name type="scientific">Sphagnum troendelagicum</name>
    <dbReference type="NCBI Taxonomy" id="128251"/>
    <lineage>
        <taxon>Eukaryota</taxon>
        <taxon>Viridiplantae</taxon>
        <taxon>Streptophyta</taxon>
        <taxon>Embryophyta</taxon>
        <taxon>Bryophyta</taxon>
        <taxon>Sphagnophytina</taxon>
        <taxon>Sphagnopsida</taxon>
        <taxon>Sphagnales</taxon>
        <taxon>Sphagnaceae</taxon>
        <taxon>Sphagnum</taxon>
    </lineage>
</organism>
<evidence type="ECO:0000313" key="2">
    <source>
        <dbReference type="EMBL" id="CAK9222690.1"/>
    </source>
</evidence>
<protein>
    <recommendedName>
        <fullName evidence="1">Exportin-1/Importin-beta-like domain-containing protein</fullName>
    </recommendedName>
</protein>
<proteinExistence type="predicted"/>
<dbReference type="Proteomes" id="UP001497512">
    <property type="component" value="Chromosome 4"/>
</dbReference>
<dbReference type="EMBL" id="OZ019896">
    <property type="protein sequence ID" value="CAK9222690.1"/>
    <property type="molecule type" value="Genomic_DNA"/>
</dbReference>
<dbReference type="Pfam" id="PF24139">
    <property type="entry name" value="TPR_TNPO3_IPO13_4th"/>
    <property type="match status" value="1"/>
</dbReference>
<gene>
    <name evidence="2" type="ORF">CSSPTR1EN2_LOCUS16309</name>
</gene>
<dbReference type="InterPro" id="IPR051345">
    <property type="entry name" value="Importin_beta-like_NTR"/>
</dbReference>
<dbReference type="InterPro" id="IPR011989">
    <property type="entry name" value="ARM-like"/>
</dbReference>
<dbReference type="SUPFAM" id="SSF48371">
    <property type="entry name" value="ARM repeat"/>
    <property type="match status" value="1"/>
</dbReference>
<evidence type="ECO:0000313" key="3">
    <source>
        <dbReference type="Proteomes" id="UP001497512"/>
    </source>
</evidence>
<reference evidence="2" key="1">
    <citation type="submission" date="2024-02" db="EMBL/GenBank/DDBJ databases">
        <authorList>
            <consortium name="ELIXIR-Norway"/>
            <consortium name="Elixir Norway"/>
        </authorList>
    </citation>
    <scope>NUCLEOTIDE SEQUENCE</scope>
</reference>
<sequence>MSADMGSLELQRQVAQAVHLLNHDLHSCNRVAANQWLVQFQHTNAAWEVATSILAVDSSQTHDFEVELFAAQVLKRKIQNDAVNLSPEGRSALQNALLMSAKKFSNGPPQLLTQICVALSALVLRAVEWRKPVEQLFASLNELQGQGTGSNAVLELLTVLPEEVIEDQTVSVDSGMRWQFSQELLSHTGAVLEFLLQLCNDKGLQNTPLHERQRKVLRCLLSWVRVGCFLEIPHSSIPGHPLLGFVYSSLQDPSTFDLAVEVLTELVSRHEGLPQALLPRMLVVKDALLMPALAAGKESIISGLASLMAELGQAAPALVAQPSSEALALADSLLRCVAFPSCDWEIAESTLQFWCTLAEYLLAAEETQDQLKQQALAAYIPVYTALLDALVIRAQVGDSDYVEDDLDGISGLPDGLTLFRKNLDEPLADICRLLGPIQFLATLLRGAEAWSLFESPTPWRAVEARLFTLHTVADVMVQEGQLSDLTPVMHLIVVLHSGSPQIDPGLMHLVHKSAAQVVGSYSGWIHNFPTAVLPLLSFLAAGLTVPLAAGASAAGLRKLCEDVPDISQEPSNIEGLLRIGEEVHAVQLSLQEEEDVMCAVGRVLSTVTSSIDVNSALERLLKPTHAAMETLLETDSEGSLRLHSAAYAASLEAGIRAVHRLGVLFSQLMPSSNGDGPILRVVAHFWPLLERLLSSRHMEDSGLALATCRSLSHAIQASGRQFSSLLPNVLTAMYKNFLSFQSHVCFIRTAAVAVEEFGHEQEHGPLFVETLRVFTVSDAMAAMTTSYSCDQEPELAEAYFGFTTTFVRCCPKEVVAAADLLLEISFNHATICCTAMHRGAALATMSYMSSFLEVGLSSLSDSRSILEGSLLTVVSRICLQFGENIISGMLYALLGVSAMTRVHKATMILQQLAALCYLSIGTENKLPLQWSSLQGWLVAAVQALPPEYLKPGEVDILIATWLKAMEAAASDIYKMQAVQNGGRPGGGGYLRGDGGRSLKRVLREFAEAHRYTVPTYGQS</sequence>
<dbReference type="PANTHER" id="PTHR12363:SF44">
    <property type="entry name" value="ARM REPEAT SUPERFAMILY PROTEIN"/>
    <property type="match status" value="1"/>
</dbReference>
<accession>A0ABP0UII9</accession>
<dbReference type="InterPro" id="IPR016024">
    <property type="entry name" value="ARM-type_fold"/>
</dbReference>
<evidence type="ECO:0000259" key="1">
    <source>
        <dbReference type="Pfam" id="PF08389"/>
    </source>
</evidence>
<dbReference type="InterPro" id="IPR013598">
    <property type="entry name" value="Exportin-1/Importin-b-like"/>
</dbReference>
<dbReference type="InterPro" id="IPR058537">
    <property type="entry name" value="TPR_TNPO3_IPO13_4th"/>
</dbReference>
<dbReference type="Pfam" id="PF24138">
    <property type="entry name" value="TPR_TNPO3_IPO13_2nd"/>
    <property type="match status" value="1"/>
</dbReference>
<dbReference type="InterPro" id="IPR057941">
    <property type="entry name" value="TPR_TNPO3_IPO13_2nd"/>
</dbReference>
<dbReference type="Pfam" id="PF08389">
    <property type="entry name" value="Xpo1"/>
    <property type="match status" value="1"/>
</dbReference>
<feature type="domain" description="Exportin-1/Importin-beta-like" evidence="1">
    <location>
        <begin position="108"/>
        <end position="263"/>
    </location>
</feature>
<name>A0ABP0UII9_9BRYO</name>
<dbReference type="PANTHER" id="PTHR12363">
    <property type="entry name" value="TRANSPORTIN 3 AND IMPORTIN 13"/>
    <property type="match status" value="1"/>
</dbReference>